<dbReference type="PANTHER" id="PTHR30154">
    <property type="entry name" value="LEUCINE-RESPONSIVE REGULATORY PROTEIN"/>
    <property type="match status" value="1"/>
</dbReference>
<dbReference type="PRINTS" id="PR00033">
    <property type="entry name" value="HTHASNC"/>
</dbReference>
<comment type="caution">
    <text evidence="5">The sequence shown here is derived from an EMBL/GenBank/DDBJ whole genome shotgun (WGS) entry which is preliminary data.</text>
</comment>
<evidence type="ECO:0000313" key="5">
    <source>
        <dbReference type="EMBL" id="MFC1402265.1"/>
    </source>
</evidence>
<dbReference type="SUPFAM" id="SSF54909">
    <property type="entry name" value="Dimeric alpha+beta barrel"/>
    <property type="match status" value="1"/>
</dbReference>
<dbReference type="PROSITE" id="PS50956">
    <property type="entry name" value="HTH_ASNC_2"/>
    <property type="match status" value="2"/>
</dbReference>
<keyword evidence="6" id="KW-1185">Reference proteome</keyword>
<gene>
    <name evidence="5" type="ORF">ACEZDJ_13320</name>
</gene>
<sequence length="336" mass="36563">MKSHEFDRLDRQLVRALQVDGRASFSRIAQALGVSDQTVARRYGRLRGRGSLQVMGLTSPAVMGEVQWIIRVQCTPDGAAPVAEALARRDDTAWISLISGGTEINCVSRSGDDRSDSLLLQRLPRTRSVVGVTAYCVLHTYFGESLSLISKLDTLTAEQTRLLEPGPSTAVPRPAEALDEADHRMLALLQRDGRTGLAELASAGGLSQTSVRRRMAELKASGVLYYDIDFDRRIFGLDTVAMLWLSVSPSELDRTGRELAEHPEVAFCCATTGPTNLHAVVICKDIPAFYTYLTTSISALGAVQQVETGPVLRRIKAAGPYPGVSGDVRYWSGRQA</sequence>
<dbReference type="Proteomes" id="UP001592528">
    <property type="component" value="Unassembled WGS sequence"/>
</dbReference>
<feature type="domain" description="HTH asnC-type" evidence="4">
    <location>
        <begin position="178"/>
        <end position="238"/>
    </location>
</feature>
<dbReference type="CDD" id="cd00090">
    <property type="entry name" value="HTH_ARSR"/>
    <property type="match status" value="1"/>
</dbReference>
<dbReference type="Pfam" id="PF01037">
    <property type="entry name" value="AsnC_trans_reg"/>
    <property type="match status" value="1"/>
</dbReference>
<organism evidence="5 6">
    <name type="scientific">Streptacidiphilus cavernicola</name>
    <dbReference type="NCBI Taxonomy" id="3342716"/>
    <lineage>
        <taxon>Bacteria</taxon>
        <taxon>Bacillati</taxon>
        <taxon>Actinomycetota</taxon>
        <taxon>Actinomycetes</taxon>
        <taxon>Kitasatosporales</taxon>
        <taxon>Streptomycetaceae</taxon>
        <taxon>Streptacidiphilus</taxon>
    </lineage>
</organism>
<evidence type="ECO:0000256" key="1">
    <source>
        <dbReference type="ARBA" id="ARBA00023015"/>
    </source>
</evidence>
<keyword evidence="1" id="KW-0805">Transcription regulation</keyword>
<dbReference type="SMART" id="SM00344">
    <property type="entry name" value="HTH_ASNC"/>
    <property type="match status" value="2"/>
</dbReference>
<dbReference type="EMBL" id="JBHEZZ010000006">
    <property type="protein sequence ID" value="MFC1402265.1"/>
    <property type="molecule type" value="Genomic_DNA"/>
</dbReference>
<evidence type="ECO:0000259" key="4">
    <source>
        <dbReference type="PROSITE" id="PS50956"/>
    </source>
</evidence>
<keyword evidence="3" id="KW-0804">Transcription</keyword>
<dbReference type="SUPFAM" id="SSF46785">
    <property type="entry name" value="Winged helix' DNA-binding domain"/>
    <property type="match status" value="2"/>
</dbReference>
<dbReference type="RefSeq" id="WP_051726366.1">
    <property type="nucleotide sequence ID" value="NZ_JBHEZZ010000006.1"/>
</dbReference>
<dbReference type="InterPro" id="IPR019887">
    <property type="entry name" value="Tscrpt_reg_AsnC/Lrp_C"/>
</dbReference>
<name>A0ABV6ULC7_9ACTN</name>
<dbReference type="InterPro" id="IPR019888">
    <property type="entry name" value="Tscrpt_reg_AsnC-like"/>
</dbReference>
<dbReference type="InterPro" id="IPR036388">
    <property type="entry name" value="WH-like_DNA-bd_sf"/>
</dbReference>
<protein>
    <submittedName>
        <fullName evidence="5">Lrp/AsnC family transcriptional regulator</fullName>
    </submittedName>
</protein>
<dbReference type="InterPro" id="IPR036390">
    <property type="entry name" value="WH_DNA-bd_sf"/>
</dbReference>
<dbReference type="InterPro" id="IPR000485">
    <property type="entry name" value="AsnC-type_HTH_dom"/>
</dbReference>
<reference evidence="5 6" key="1">
    <citation type="submission" date="2024-09" db="EMBL/GenBank/DDBJ databases">
        <authorList>
            <person name="Lee S.D."/>
        </authorList>
    </citation>
    <scope>NUCLEOTIDE SEQUENCE [LARGE SCALE GENOMIC DNA]</scope>
    <source>
        <strain evidence="5 6">N1-5</strain>
    </source>
</reference>
<dbReference type="InterPro" id="IPR011991">
    <property type="entry name" value="ArsR-like_HTH"/>
</dbReference>
<dbReference type="Gene3D" id="3.30.70.920">
    <property type="match status" value="1"/>
</dbReference>
<feature type="domain" description="HTH asnC-type" evidence="4">
    <location>
        <begin position="6"/>
        <end position="66"/>
    </location>
</feature>
<evidence type="ECO:0000256" key="2">
    <source>
        <dbReference type="ARBA" id="ARBA00023125"/>
    </source>
</evidence>
<evidence type="ECO:0000313" key="6">
    <source>
        <dbReference type="Proteomes" id="UP001592528"/>
    </source>
</evidence>
<proteinExistence type="predicted"/>
<dbReference type="Pfam" id="PF13404">
    <property type="entry name" value="HTH_AsnC-type"/>
    <property type="match status" value="2"/>
</dbReference>
<dbReference type="Gene3D" id="1.10.10.10">
    <property type="entry name" value="Winged helix-like DNA-binding domain superfamily/Winged helix DNA-binding domain"/>
    <property type="match status" value="2"/>
</dbReference>
<keyword evidence="2" id="KW-0238">DNA-binding</keyword>
<dbReference type="PANTHER" id="PTHR30154:SF34">
    <property type="entry name" value="TRANSCRIPTIONAL REGULATOR AZLB"/>
    <property type="match status" value="1"/>
</dbReference>
<evidence type="ECO:0000256" key="3">
    <source>
        <dbReference type="ARBA" id="ARBA00023163"/>
    </source>
</evidence>
<accession>A0ABV6ULC7</accession>
<dbReference type="InterPro" id="IPR011008">
    <property type="entry name" value="Dimeric_a/b-barrel"/>
</dbReference>